<dbReference type="EMBL" id="UYSL01020001">
    <property type="protein sequence ID" value="VDL72002.1"/>
    <property type="molecule type" value="Genomic_DNA"/>
</dbReference>
<dbReference type="WBParaSite" id="NBR_0000841201-mRNA-1">
    <property type="protein sequence ID" value="NBR_0000841201-mRNA-1"/>
    <property type="gene ID" value="NBR_0000841201"/>
</dbReference>
<feature type="region of interest" description="Disordered" evidence="1">
    <location>
        <begin position="1"/>
        <end position="25"/>
    </location>
</feature>
<evidence type="ECO:0000313" key="2">
    <source>
        <dbReference type="EMBL" id="VDL72002.1"/>
    </source>
</evidence>
<feature type="compositionally biased region" description="Basic and acidic residues" evidence="1">
    <location>
        <begin position="1"/>
        <end position="13"/>
    </location>
</feature>
<feature type="compositionally biased region" description="Basic and acidic residues" evidence="1">
    <location>
        <begin position="61"/>
        <end position="79"/>
    </location>
</feature>
<dbReference type="AlphaFoldDB" id="A0A0N4XZ47"/>
<accession>A0A0N4XZ47</accession>
<sequence length="121" mass="13122">MEIDELLKQRLGETEASSTGQFLPSEKISSNAVRDFLTILHFGRFSPISTPLYPPHPPKIPHPEAEEARSDTHAFHESLLDSSTSTDGGPPPAVIDDTNMANVGQSEDIFSYAVSTGIKSL</sequence>
<evidence type="ECO:0000313" key="4">
    <source>
        <dbReference type="WBParaSite" id="NBR_0000841201-mRNA-1"/>
    </source>
</evidence>
<keyword evidence="3" id="KW-1185">Reference proteome</keyword>
<feature type="compositionally biased region" description="Polar residues" evidence="1">
    <location>
        <begin position="15"/>
        <end position="25"/>
    </location>
</feature>
<reference evidence="2 3" key="2">
    <citation type="submission" date="2018-11" db="EMBL/GenBank/DDBJ databases">
        <authorList>
            <consortium name="Pathogen Informatics"/>
        </authorList>
    </citation>
    <scope>NUCLEOTIDE SEQUENCE [LARGE SCALE GENOMIC DNA]</scope>
</reference>
<feature type="region of interest" description="Disordered" evidence="1">
    <location>
        <begin position="51"/>
        <end position="101"/>
    </location>
</feature>
<proteinExistence type="predicted"/>
<protein>
    <submittedName>
        <fullName evidence="2 4">Uncharacterized protein</fullName>
    </submittedName>
</protein>
<name>A0A0N4XZ47_NIPBR</name>
<reference evidence="4" key="1">
    <citation type="submission" date="2017-02" db="UniProtKB">
        <authorList>
            <consortium name="WormBaseParasite"/>
        </authorList>
    </citation>
    <scope>IDENTIFICATION</scope>
</reference>
<gene>
    <name evidence="2" type="ORF">NBR_LOCUS8413</name>
</gene>
<organism evidence="4">
    <name type="scientific">Nippostrongylus brasiliensis</name>
    <name type="common">Rat hookworm</name>
    <dbReference type="NCBI Taxonomy" id="27835"/>
    <lineage>
        <taxon>Eukaryota</taxon>
        <taxon>Metazoa</taxon>
        <taxon>Ecdysozoa</taxon>
        <taxon>Nematoda</taxon>
        <taxon>Chromadorea</taxon>
        <taxon>Rhabditida</taxon>
        <taxon>Rhabditina</taxon>
        <taxon>Rhabditomorpha</taxon>
        <taxon>Strongyloidea</taxon>
        <taxon>Heligmosomidae</taxon>
        <taxon>Nippostrongylus</taxon>
    </lineage>
</organism>
<evidence type="ECO:0000256" key="1">
    <source>
        <dbReference type="SAM" id="MobiDB-lite"/>
    </source>
</evidence>
<dbReference type="Proteomes" id="UP000271162">
    <property type="component" value="Unassembled WGS sequence"/>
</dbReference>
<evidence type="ECO:0000313" key="3">
    <source>
        <dbReference type="Proteomes" id="UP000271162"/>
    </source>
</evidence>